<gene>
    <name evidence="1" type="ORF">SAMN06264855_10239</name>
</gene>
<protein>
    <submittedName>
        <fullName evidence="1">Uncharacterized protein</fullName>
    </submittedName>
</protein>
<evidence type="ECO:0000313" key="2">
    <source>
        <dbReference type="Proteomes" id="UP000198397"/>
    </source>
</evidence>
<evidence type="ECO:0000313" key="1">
    <source>
        <dbReference type="EMBL" id="SNR30234.1"/>
    </source>
</evidence>
<dbReference type="RefSeq" id="WP_089383505.1">
    <property type="nucleotide sequence ID" value="NZ_FZNQ01000002.1"/>
</dbReference>
<dbReference type="OrthoDB" id="238199at2157"/>
<dbReference type="AlphaFoldDB" id="A0A238V808"/>
<proteinExistence type="predicted"/>
<dbReference type="EMBL" id="FZNQ01000002">
    <property type="protein sequence ID" value="SNR30234.1"/>
    <property type="molecule type" value="Genomic_DNA"/>
</dbReference>
<dbReference type="Proteomes" id="UP000198397">
    <property type="component" value="Unassembled WGS sequence"/>
</dbReference>
<sequence length="95" mass="10853">MTRTVTYRCSECLEGAVTRSFDTAHLMARCPACGSFTRLINGAVIEQYEAYEAEPPEAFEWNRLDRLEKLLVAERITRTDRTLADFSIEERGSSE</sequence>
<keyword evidence="2" id="KW-1185">Reference proteome</keyword>
<name>A0A238V808_HALVU</name>
<reference evidence="1 2" key="1">
    <citation type="submission" date="2017-06" db="EMBL/GenBank/DDBJ databases">
        <authorList>
            <person name="Kim H.J."/>
            <person name="Triplett B.A."/>
        </authorList>
    </citation>
    <scope>NUCLEOTIDE SEQUENCE [LARGE SCALE GENOMIC DNA]</scope>
    <source>
        <strain evidence="1 2">DSM 8800</strain>
    </source>
</reference>
<organism evidence="1 2">
    <name type="scientific">Halorubrum vacuolatum</name>
    <name type="common">Natronobacterium vacuolatum</name>
    <dbReference type="NCBI Taxonomy" id="63740"/>
    <lineage>
        <taxon>Archaea</taxon>
        <taxon>Methanobacteriati</taxon>
        <taxon>Methanobacteriota</taxon>
        <taxon>Stenosarchaea group</taxon>
        <taxon>Halobacteria</taxon>
        <taxon>Halobacteriales</taxon>
        <taxon>Haloferacaceae</taxon>
        <taxon>Halorubrum</taxon>
    </lineage>
</organism>
<accession>A0A238V808</accession>